<evidence type="ECO:0000313" key="8">
    <source>
        <dbReference type="EMBL" id="CAA2110427.1"/>
    </source>
</evidence>
<evidence type="ECO:0000256" key="1">
    <source>
        <dbReference type="ARBA" id="ARBA00000085"/>
    </source>
</evidence>
<evidence type="ECO:0000259" key="7">
    <source>
        <dbReference type="SMART" id="SM00387"/>
    </source>
</evidence>
<organism evidence="8">
    <name type="scientific">Variovorax paradoxus</name>
    <dbReference type="NCBI Taxonomy" id="34073"/>
    <lineage>
        <taxon>Bacteria</taxon>
        <taxon>Pseudomonadati</taxon>
        <taxon>Pseudomonadota</taxon>
        <taxon>Betaproteobacteria</taxon>
        <taxon>Burkholderiales</taxon>
        <taxon>Comamonadaceae</taxon>
        <taxon>Variovorax</taxon>
    </lineage>
</organism>
<dbReference type="PANTHER" id="PTHR24421:SF10">
    <property type="entry name" value="NITRATE_NITRITE SENSOR PROTEIN NARQ"/>
    <property type="match status" value="1"/>
</dbReference>
<dbReference type="SMART" id="SM00387">
    <property type="entry name" value="HATPase_c"/>
    <property type="match status" value="1"/>
</dbReference>
<dbReference type="EMBL" id="LR743508">
    <property type="protein sequence ID" value="CAA2110427.1"/>
    <property type="molecule type" value="Genomic_DNA"/>
</dbReference>
<evidence type="ECO:0000256" key="2">
    <source>
        <dbReference type="ARBA" id="ARBA00012438"/>
    </source>
</evidence>
<dbReference type="Pfam" id="PF02518">
    <property type="entry name" value="HATPase_c"/>
    <property type="match status" value="1"/>
</dbReference>
<dbReference type="InterPro" id="IPR050482">
    <property type="entry name" value="Sensor_HK_TwoCompSys"/>
</dbReference>
<keyword evidence="5" id="KW-0902">Two-component regulatory system</keyword>
<dbReference type="PANTHER" id="PTHR24421">
    <property type="entry name" value="NITRATE/NITRITE SENSOR PROTEIN NARX-RELATED"/>
    <property type="match status" value="1"/>
</dbReference>
<evidence type="ECO:0000256" key="5">
    <source>
        <dbReference type="ARBA" id="ARBA00023012"/>
    </source>
</evidence>
<dbReference type="InterPro" id="IPR003594">
    <property type="entry name" value="HATPase_dom"/>
</dbReference>
<sequence>MASAGSLRRLTFRVGRWPLALAVALILAVWVAALMEPPTLPSGAILMLDEASAVLRPDGRAPHEGPVRLSRRWDAQYPGLGGSATYRIELPAHTGPEPMALLFSRVGSQVEVRVNDGLVQRWGQLGDPLFDASKHPVMAVVPAALLHADRPNELRVDVTIQPQRLGGLSTLHYGPRALIEPVYDTSRRWRELAWLVFAVGLSGMGILTGALWLRQRQPMYGWFSLGALIGTLRIVDRAWADIPVPWPMLGALAATCYLSHMVLMCRFSVLATGTAPHRLERAMDAAIFLGAALTASSFALHRPVLFTLGLCTVVPVSLASLWLCVRRAWSGPDAGVGAWLLTLALAGSIAAGLHDLLAVRISSASGLRHTYLQHAMFAFVPIMGWLIAERYSRTAASFHALNAHLAQRVEERERQLTEAFEVMRAQQQDQAVSNERQRIMREIHDGVGSQLVALLNMVGRPGTPSQALREHVQLALDEIRMAIDSMQTANDDLMTVLATLRYRLQSRLEAAGIEVKWDVVDLSEVSELSPNVVMHIQRILLEAFTNVLKHAQATQITVQARLHSEAHVSPHAPRASSATVATISIADDGIGLGARRHREPADAAQAHGGQGLDNMRFRANLIGATLQIDEPAQGGTRVTLALHLPRTPVEDPALRAL</sequence>
<dbReference type="Gene3D" id="3.30.565.10">
    <property type="entry name" value="Histidine kinase-like ATPase, C-terminal domain"/>
    <property type="match status" value="1"/>
</dbReference>
<protein>
    <recommendedName>
        <fullName evidence="2">histidine kinase</fullName>
        <ecNumber evidence="2">2.7.13.3</ecNumber>
    </recommendedName>
</protein>
<dbReference type="RefSeq" id="WP_339094933.1">
    <property type="nucleotide sequence ID" value="NZ_LR743508.1"/>
</dbReference>
<dbReference type="Gene3D" id="1.20.5.1930">
    <property type="match status" value="1"/>
</dbReference>
<feature type="transmembrane region" description="Helical" evidence="6">
    <location>
        <begin position="337"/>
        <end position="359"/>
    </location>
</feature>
<proteinExistence type="predicted"/>
<accession>A0A679JFS2</accession>
<reference evidence="8" key="1">
    <citation type="submission" date="2019-12" db="EMBL/GenBank/DDBJ databases">
        <authorList>
            <person name="Cremers G."/>
        </authorList>
    </citation>
    <scope>NUCLEOTIDE SEQUENCE</scope>
    <source>
        <strain evidence="8">Vvax</strain>
    </source>
</reference>
<feature type="transmembrane region" description="Helical" evidence="6">
    <location>
        <begin position="246"/>
        <end position="270"/>
    </location>
</feature>
<comment type="catalytic activity">
    <reaction evidence="1">
        <text>ATP + protein L-histidine = ADP + protein N-phospho-L-histidine.</text>
        <dbReference type="EC" id="2.7.13.3"/>
    </reaction>
</comment>
<dbReference type="SUPFAM" id="SSF55874">
    <property type="entry name" value="ATPase domain of HSP90 chaperone/DNA topoisomerase II/histidine kinase"/>
    <property type="match status" value="1"/>
</dbReference>
<feature type="transmembrane region" description="Helical" evidence="6">
    <location>
        <begin position="220"/>
        <end position="240"/>
    </location>
</feature>
<dbReference type="CDD" id="cd16917">
    <property type="entry name" value="HATPase_UhpB-NarQ-NarX-like"/>
    <property type="match status" value="1"/>
</dbReference>
<keyword evidence="6" id="KW-1133">Transmembrane helix</keyword>
<dbReference type="AlphaFoldDB" id="A0A679JFS2"/>
<feature type="domain" description="Histidine kinase/HSP90-like ATPase" evidence="7">
    <location>
        <begin position="531"/>
        <end position="646"/>
    </location>
</feature>
<dbReference type="InterPro" id="IPR036890">
    <property type="entry name" value="HATPase_C_sf"/>
</dbReference>
<keyword evidence="4 8" id="KW-0418">Kinase</keyword>
<feature type="transmembrane region" description="Helical" evidence="6">
    <location>
        <begin position="371"/>
        <end position="388"/>
    </location>
</feature>
<feature type="transmembrane region" description="Helical" evidence="6">
    <location>
        <begin position="306"/>
        <end position="325"/>
    </location>
</feature>
<dbReference type="GO" id="GO:0000160">
    <property type="term" value="P:phosphorelay signal transduction system"/>
    <property type="evidence" value="ECO:0007669"/>
    <property type="project" value="UniProtKB-KW"/>
</dbReference>
<dbReference type="GO" id="GO:0004673">
    <property type="term" value="F:protein histidine kinase activity"/>
    <property type="evidence" value="ECO:0007669"/>
    <property type="project" value="UniProtKB-EC"/>
</dbReference>
<evidence type="ECO:0000256" key="4">
    <source>
        <dbReference type="ARBA" id="ARBA00022777"/>
    </source>
</evidence>
<keyword evidence="6" id="KW-0812">Transmembrane</keyword>
<evidence type="ECO:0000256" key="6">
    <source>
        <dbReference type="SAM" id="Phobius"/>
    </source>
</evidence>
<keyword evidence="6" id="KW-0472">Membrane</keyword>
<gene>
    <name evidence="8" type="primary">liaS_7</name>
    <name evidence="8" type="ORF">VVAX_06670</name>
</gene>
<name>A0A679JFS2_VARPD</name>
<evidence type="ECO:0000256" key="3">
    <source>
        <dbReference type="ARBA" id="ARBA00022679"/>
    </source>
</evidence>
<keyword evidence="3 8" id="KW-0808">Transferase</keyword>
<feature type="transmembrane region" description="Helical" evidence="6">
    <location>
        <begin position="192"/>
        <end position="213"/>
    </location>
</feature>
<dbReference type="EC" id="2.7.13.3" evidence="2"/>